<name>W7D0S9_9LIST</name>
<dbReference type="AlphaFoldDB" id="W7D0S9"/>
<reference evidence="3 4" key="1">
    <citation type="submission" date="2012-12" db="EMBL/GenBank/DDBJ databases">
        <title>Novel taxa of Listeriaceae from agricultural environments in the United States.</title>
        <authorList>
            <person name="den Bakker H.C."/>
            <person name="Allred A."/>
            <person name="Warchocki S."/>
            <person name="Wright E.M."/>
            <person name="Burrell A."/>
            <person name="Nightingale K.K."/>
            <person name="Kephart D."/>
            <person name="Wiedmann M."/>
        </authorList>
    </citation>
    <scope>NUCLEOTIDE SEQUENCE [LARGE SCALE GENOMIC DNA]</scope>
    <source>
        <strain evidence="3 4">FSL F6-1037</strain>
    </source>
</reference>
<evidence type="ECO:0000313" key="4">
    <source>
        <dbReference type="Proteomes" id="UP000019243"/>
    </source>
</evidence>
<dbReference type="RefSeq" id="WP_035313447.1">
    <property type="nucleotide sequence ID" value="NZ_AODH01000010.1"/>
</dbReference>
<feature type="domain" description="IDEAL" evidence="1">
    <location>
        <begin position="138"/>
        <end position="166"/>
    </location>
</feature>
<dbReference type="InterPro" id="IPR027393">
    <property type="entry name" value="Virus_scaffolding_prot_C"/>
</dbReference>
<dbReference type="Gene3D" id="4.10.810.10">
    <property type="entry name" value="Virus Scaffolding Protein, Chain A"/>
    <property type="match status" value="1"/>
</dbReference>
<dbReference type="OrthoDB" id="2155814at2"/>
<dbReference type="Gene3D" id="3.40.1530.30">
    <property type="entry name" value="Uncharacterised family UPF0302, N-terminal domain"/>
    <property type="match status" value="1"/>
</dbReference>
<dbReference type="InterPro" id="IPR011188">
    <property type="entry name" value="UPF0302"/>
</dbReference>
<evidence type="ECO:0000259" key="1">
    <source>
        <dbReference type="Pfam" id="PF08858"/>
    </source>
</evidence>
<dbReference type="Proteomes" id="UP000019243">
    <property type="component" value="Unassembled WGS sequence"/>
</dbReference>
<dbReference type="Pfam" id="PF08864">
    <property type="entry name" value="UPF0302"/>
    <property type="match status" value="1"/>
</dbReference>
<protein>
    <submittedName>
        <fullName evidence="3">Uncharacterized protein</fullName>
    </submittedName>
</protein>
<dbReference type="STRING" id="1265861.BCAMP_02935"/>
<comment type="caution">
    <text evidence="3">The sequence shown here is derived from an EMBL/GenBank/DDBJ whole genome shotgun (WGS) entry which is preliminary data.</text>
</comment>
<organism evidence="3 4">
    <name type="scientific">Brochothrix campestris FSL F6-1037</name>
    <dbReference type="NCBI Taxonomy" id="1265861"/>
    <lineage>
        <taxon>Bacteria</taxon>
        <taxon>Bacillati</taxon>
        <taxon>Bacillota</taxon>
        <taxon>Bacilli</taxon>
        <taxon>Bacillales</taxon>
        <taxon>Listeriaceae</taxon>
        <taxon>Brochothrix</taxon>
    </lineage>
</organism>
<dbReference type="InterPro" id="IPR014963">
    <property type="entry name" value="UPF0302_N"/>
</dbReference>
<accession>W7D0S9</accession>
<keyword evidence="4" id="KW-1185">Reference proteome</keyword>
<dbReference type="InterPro" id="IPR038091">
    <property type="entry name" value="UPF0302_N_sf"/>
</dbReference>
<gene>
    <name evidence="3" type="ORF">BCAMP_02935</name>
</gene>
<evidence type="ECO:0000259" key="2">
    <source>
        <dbReference type="Pfam" id="PF08864"/>
    </source>
</evidence>
<dbReference type="Pfam" id="PF08858">
    <property type="entry name" value="IDEAL"/>
    <property type="match status" value="1"/>
</dbReference>
<dbReference type="PIRSF" id="PIRSF007165">
    <property type="entry name" value="UCP007165"/>
    <property type="match status" value="1"/>
</dbReference>
<sequence>MAITVTEKRDFLTWFIQHFRIHVPEVRILLEFLKGDDTLLASVHFVSDSTKCERALLISTDTEKQEPFLFFKQQLVTTDPQKAFHDIRMHPEQELYLDIDFPNAMLAPQYARVHEENPFKLEQKLSADEQQTVNHFVDEKLRQERIEQLEQAINEALDAGDAQKFTIYASALNELHGITLSE</sequence>
<feature type="domain" description="UPF0302" evidence="2">
    <location>
        <begin position="7"/>
        <end position="111"/>
    </location>
</feature>
<dbReference type="EMBL" id="AODH01000010">
    <property type="protein sequence ID" value="EUJ41601.1"/>
    <property type="molecule type" value="Genomic_DNA"/>
</dbReference>
<proteinExistence type="predicted"/>
<dbReference type="InterPro" id="IPR014957">
    <property type="entry name" value="IDEAL_dom"/>
</dbReference>
<evidence type="ECO:0000313" key="3">
    <source>
        <dbReference type="EMBL" id="EUJ41601.1"/>
    </source>
</evidence>